<dbReference type="CDD" id="cd16010">
    <property type="entry name" value="iPGM"/>
    <property type="match status" value="1"/>
</dbReference>
<dbReference type="PIRSF" id="PIRSF001492">
    <property type="entry name" value="IPGAM"/>
    <property type="match status" value="1"/>
</dbReference>
<keyword evidence="4 7" id="KW-0324">Glycolysis</keyword>
<keyword evidence="3 7" id="KW-0479">Metal-binding</keyword>
<dbReference type="Pfam" id="PF06415">
    <property type="entry name" value="iPGM_N"/>
    <property type="match status" value="1"/>
</dbReference>
<feature type="binding site" evidence="7 11">
    <location>
        <position position="421"/>
    </location>
    <ligand>
        <name>Mn(2+)</name>
        <dbReference type="ChEBI" id="CHEBI:29035"/>
        <label>1</label>
    </ligand>
</feature>
<evidence type="ECO:0000256" key="10">
    <source>
        <dbReference type="PIRSR" id="PIRSR001492-2"/>
    </source>
</evidence>
<evidence type="ECO:0000256" key="6">
    <source>
        <dbReference type="ARBA" id="ARBA00023235"/>
    </source>
</evidence>
<dbReference type="GO" id="GO:0006007">
    <property type="term" value="P:glucose catabolic process"/>
    <property type="evidence" value="ECO:0007669"/>
    <property type="project" value="InterPro"/>
</dbReference>
<feature type="domain" description="BPG-independent PGAM N-terminal" evidence="13">
    <location>
        <begin position="94"/>
        <end position="318"/>
    </location>
</feature>
<evidence type="ECO:0000256" key="8">
    <source>
        <dbReference type="NCBIfam" id="TIGR01307"/>
    </source>
</evidence>
<evidence type="ECO:0000256" key="7">
    <source>
        <dbReference type="HAMAP-Rule" id="MF_01038"/>
    </source>
</evidence>
<sequence length="538" mass="60080">MLMTNISNKNDFSQKSPLLLMILDGWGFKPEEDGNAVAAARTPNLDFYEQHYPVCLCEASGEAVGLPAGQMGNSEVGHLNMGAGRIIYQDLTLIHKEIQDGNFFKNPVLLKAIENAKQNGTALHLMGLVSYGGVHSHLDHLKALLTLAKKEGLDRVFVHAFLDGRDVAPTSARSDLQDLDNFMVREGVGKLSTVMGRYYAMDRDKRWERTKIAYDVLTMEKPISPVNVVYTDDWKSALEQSFEKGETDEFVKPIALTDSAKKRISAISNKDSVIFFNFRPDRARQLTYAMTLHDDEFTGFARQNRPDVYFVGMTQYDEELKIPIAYPPKDIQNTLGTYLSSCGKHQLRIAETEKYAHVTFFFNGGVEEPNLLEERILIPSPKVATYDEKPEMSAYEVTDTLLLAIDENKYDFIVLNFANMDMVGHTGIFEAAVCAVETVDICAGKLVKKVLEKDGAVIITADHGNAEQMVDEKKKPHTAHTTNPVKIIYINDKNKDEKGCPVQTLRSGGKLCDIAPTLLEIIGLEIPREMTGTSLLKK</sequence>
<evidence type="ECO:0000256" key="11">
    <source>
        <dbReference type="PIRSR" id="PIRSR001492-3"/>
    </source>
</evidence>
<dbReference type="InterPro" id="IPR036646">
    <property type="entry name" value="PGAM_B_sf"/>
</dbReference>
<feature type="binding site" evidence="7 10">
    <location>
        <position position="203"/>
    </location>
    <ligand>
        <name>substrate</name>
    </ligand>
</feature>
<dbReference type="InterPro" id="IPR017850">
    <property type="entry name" value="Alkaline_phosphatase_core_sf"/>
</dbReference>
<dbReference type="Proteomes" id="UP001304970">
    <property type="component" value="Chromosome"/>
</dbReference>
<feature type="binding site" evidence="7 11">
    <location>
        <position position="462"/>
    </location>
    <ligand>
        <name>Mn(2+)</name>
        <dbReference type="ChEBI" id="CHEBI:29035"/>
        <label>2</label>
    </ligand>
</feature>
<dbReference type="PANTHER" id="PTHR31637">
    <property type="entry name" value="2,3-BISPHOSPHOGLYCERATE-INDEPENDENT PHOSPHOGLYCERATE MUTASE"/>
    <property type="match status" value="1"/>
</dbReference>
<comment type="similarity">
    <text evidence="2 7">Belongs to the BPG-independent phosphoglycerate mutase family.</text>
</comment>
<dbReference type="AlphaFoldDB" id="A0AA96ZY17"/>
<feature type="binding site" evidence="7 10">
    <location>
        <begin position="165"/>
        <end position="166"/>
    </location>
    <ligand>
        <name>substrate</name>
    </ligand>
</feature>
<dbReference type="HAMAP" id="MF_01038">
    <property type="entry name" value="GpmI"/>
    <property type="match status" value="1"/>
</dbReference>
<proteinExistence type="inferred from homology"/>
<feature type="binding site" evidence="7 11">
    <location>
        <position position="24"/>
    </location>
    <ligand>
        <name>Mn(2+)</name>
        <dbReference type="ChEBI" id="CHEBI:29035"/>
        <label>2</label>
    </ligand>
</feature>
<dbReference type="PANTHER" id="PTHR31637:SF0">
    <property type="entry name" value="2,3-BISPHOSPHOGLYCERATE-INDEPENDENT PHOSPHOGLYCERATE MUTASE"/>
    <property type="match status" value="1"/>
</dbReference>
<evidence type="ECO:0000259" key="13">
    <source>
        <dbReference type="Pfam" id="PF06415"/>
    </source>
</evidence>
<evidence type="ECO:0000256" key="9">
    <source>
        <dbReference type="PIRSR" id="PIRSR001492-1"/>
    </source>
</evidence>
<evidence type="ECO:0000256" key="5">
    <source>
        <dbReference type="ARBA" id="ARBA00023211"/>
    </source>
</evidence>
<dbReference type="InterPro" id="IPR006124">
    <property type="entry name" value="Metalloenzyme"/>
</dbReference>
<comment type="cofactor">
    <cofactor evidence="7">
        <name>Mn(2+)</name>
        <dbReference type="ChEBI" id="CHEBI:29035"/>
    </cofactor>
    <text evidence="7">Binds 2 manganese ions per subunit.</text>
</comment>
<feature type="binding site" evidence="7 10">
    <location>
        <begin position="279"/>
        <end position="282"/>
    </location>
    <ligand>
        <name>substrate</name>
    </ligand>
</feature>
<organism evidence="14 15">
    <name type="scientific">Methanolapillus ohkumae</name>
    <dbReference type="NCBI Taxonomy" id="3028298"/>
    <lineage>
        <taxon>Archaea</taxon>
        <taxon>Methanobacteriati</taxon>
        <taxon>Methanobacteriota</taxon>
        <taxon>Stenosarchaea group</taxon>
        <taxon>Methanomicrobia</taxon>
        <taxon>Methanosarcinales</taxon>
        <taxon>Methanosarcinaceae</taxon>
        <taxon>Methanolapillus</taxon>
    </lineage>
</organism>
<dbReference type="GO" id="GO:0030145">
    <property type="term" value="F:manganese ion binding"/>
    <property type="evidence" value="ECO:0007669"/>
    <property type="project" value="UniProtKB-UniRule"/>
</dbReference>
<dbReference type="EMBL" id="CP131061">
    <property type="protein sequence ID" value="WNY27667.1"/>
    <property type="molecule type" value="Genomic_DNA"/>
</dbReference>
<feature type="binding site" evidence="7 11">
    <location>
        <position position="74"/>
    </location>
    <ligand>
        <name>Mn(2+)</name>
        <dbReference type="ChEBI" id="CHEBI:29035"/>
        <label>2</label>
    </ligand>
</feature>
<feature type="binding site" evidence="7 11">
    <location>
        <position position="480"/>
    </location>
    <ligand>
        <name>Mn(2+)</name>
        <dbReference type="ChEBI" id="CHEBI:29035"/>
        <label>1</label>
    </ligand>
</feature>
<keyword evidence="15" id="KW-1185">Reference proteome</keyword>
<dbReference type="InterPro" id="IPR005995">
    <property type="entry name" value="Pgm_bpd_ind"/>
</dbReference>
<feature type="domain" description="Metalloenzyme" evidence="12">
    <location>
        <begin position="17"/>
        <end position="525"/>
    </location>
</feature>
<evidence type="ECO:0000259" key="12">
    <source>
        <dbReference type="Pfam" id="PF01676"/>
    </source>
</evidence>
<comment type="function">
    <text evidence="7">Catalyzes the interconversion of 2-phosphoglycerate and 3-phosphoglycerate.</text>
</comment>
<dbReference type="GO" id="GO:0006096">
    <property type="term" value="P:glycolytic process"/>
    <property type="evidence" value="ECO:0007669"/>
    <property type="project" value="UniProtKB-UniRule"/>
</dbReference>
<evidence type="ECO:0000256" key="1">
    <source>
        <dbReference type="ARBA" id="ARBA00004798"/>
    </source>
</evidence>
<feature type="binding site" evidence="7 11">
    <location>
        <position position="463"/>
    </location>
    <ligand>
        <name>Mn(2+)</name>
        <dbReference type="ChEBI" id="CHEBI:29035"/>
        <label>2</label>
    </ligand>
</feature>
<feature type="active site" description="Phosphoserine intermediate" evidence="7 9">
    <location>
        <position position="74"/>
    </location>
</feature>
<feature type="binding site" evidence="7 11">
    <location>
        <position position="425"/>
    </location>
    <ligand>
        <name>Mn(2+)</name>
        <dbReference type="ChEBI" id="CHEBI:29035"/>
        <label>1</label>
    </ligand>
</feature>
<evidence type="ECO:0000256" key="4">
    <source>
        <dbReference type="ARBA" id="ARBA00023152"/>
    </source>
</evidence>
<dbReference type="InterPro" id="IPR011258">
    <property type="entry name" value="BPG-indep_PGM_N"/>
</dbReference>
<dbReference type="SUPFAM" id="SSF53649">
    <property type="entry name" value="Alkaline phosphatase-like"/>
    <property type="match status" value="1"/>
</dbReference>
<evidence type="ECO:0000313" key="14">
    <source>
        <dbReference type="EMBL" id="WNY27667.1"/>
    </source>
</evidence>
<dbReference type="Gene3D" id="3.40.720.10">
    <property type="entry name" value="Alkaline Phosphatase, subunit A"/>
    <property type="match status" value="1"/>
</dbReference>
<accession>A0AA96ZY17</accession>
<dbReference type="SUPFAM" id="SSF64158">
    <property type="entry name" value="2,3-Bisphosphoglycerate-independent phosphoglycerate mutase, substrate-binding domain"/>
    <property type="match status" value="1"/>
</dbReference>
<feature type="binding site" evidence="7 10">
    <location>
        <position position="135"/>
    </location>
    <ligand>
        <name>substrate</name>
    </ligand>
</feature>
<protein>
    <recommendedName>
        <fullName evidence="7 8">2,3-bisphosphoglycerate-independent phosphoglycerate mutase</fullName>
        <shortName evidence="7">BPG-independent PGAM</shortName>
        <shortName evidence="7">Phosphoglyceromutase</shortName>
        <shortName evidence="7">iPGM</shortName>
        <ecNumber evidence="7 8">5.4.2.12</ecNumber>
    </recommendedName>
</protein>
<feature type="binding site" evidence="7 10">
    <location>
        <position position="197"/>
    </location>
    <ligand>
        <name>substrate</name>
    </ligand>
</feature>
<dbReference type="Pfam" id="PF01676">
    <property type="entry name" value="Metalloenzyme"/>
    <property type="match status" value="1"/>
</dbReference>
<reference evidence="14 15" key="1">
    <citation type="submission" date="2023-07" db="EMBL/GenBank/DDBJ databases">
        <title>Closed genome sequence of Methanosarcinaceae archaeon Am2.</title>
        <authorList>
            <person name="Poehlein A."/>
            <person name="Protasov E."/>
            <person name="Platt K."/>
            <person name="Reeh H."/>
            <person name="Daniel R."/>
            <person name="Brune A."/>
        </authorList>
    </citation>
    <scope>NUCLEOTIDE SEQUENCE [LARGE SCALE GENOMIC DNA]</scope>
    <source>
        <strain evidence="14 15">Am2</strain>
    </source>
</reference>
<keyword evidence="6 7" id="KW-0413">Isomerase</keyword>
<keyword evidence="5 7" id="KW-0464">Manganese</keyword>
<dbReference type="NCBIfam" id="TIGR01307">
    <property type="entry name" value="pgm_bpd_ind"/>
    <property type="match status" value="1"/>
</dbReference>
<feature type="binding site" evidence="7 10">
    <location>
        <position position="354"/>
    </location>
    <ligand>
        <name>substrate</name>
    </ligand>
</feature>
<evidence type="ECO:0000256" key="3">
    <source>
        <dbReference type="ARBA" id="ARBA00022723"/>
    </source>
</evidence>
<dbReference type="GO" id="GO:0004619">
    <property type="term" value="F:phosphoglycerate mutase activity"/>
    <property type="evidence" value="ECO:0007669"/>
    <property type="project" value="UniProtKB-UniRule"/>
</dbReference>
<dbReference type="Gene3D" id="3.40.1450.10">
    <property type="entry name" value="BPG-independent phosphoglycerate mutase, domain B"/>
    <property type="match status" value="1"/>
</dbReference>
<evidence type="ECO:0000313" key="15">
    <source>
        <dbReference type="Proteomes" id="UP001304970"/>
    </source>
</evidence>
<comment type="pathway">
    <text evidence="1 7">Carbohydrate degradation; glycolysis; pyruvate from D-glyceraldehyde 3-phosphate: step 3/5.</text>
</comment>
<comment type="catalytic activity">
    <reaction evidence="7">
        <text>(2R)-2-phosphoglycerate = (2R)-3-phosphoglycerate</text>
        <dbReference type="Rhea" id="RHEA:15901"/>
        <dbReference type="ChEBI" id="CHEBI:58272"/>
        <dbReference type="ChEBI" id="CHEBI:58289"/>
        <dbReference type="EC" id="5.4.2.12"/>
    </reaction>
</comment>
<dbReference type="GO" id="GO:0005737">
    <property type="term" value="C:cytoplasm"/>
    <property type="evidence" value="ECO:0007669"/>
    <property type="project" value="InterPro"/>
</dbReference>
<name>A0AA96ZY17_9EURY</name>
<gene>
    <name evidence="14" type="primary">gpmI_2</name>
    <name evidence="7" type="synonym">gpmI</name>
    <name evidence="14" type="ORF">MsAm2_14700</name>
</gene>
<dbReference type="EC" id="5.4.2.12" evidence="7 8"/>
<evidence type="ECO:0000256" key="2">
    <source>
        <dbReference type="ARBA" id="ARBA00008819"/>
    </source>
</evidence>
<dbReference type="FunFam" id="3.40.1450.10:FF:000002">
    <property type="entry name" value="2,3-bisphosphoglycerate-independent phosphoglycerate mutase"/>
    <property type="match status" value="1"/>
</dbReference>